<dbReference type="Proteomes" id="UP000824890">
    <property type="component" value="Unassembled WGS sequence"/>
</dbReference>
<organism evidence="1 2">
    <name type="scientific">Brassica napus</name>
    <name type="common">Rape</name>
    <dbReference type="NCBI Taxonomy" id="3708"/>
    <lineage>
        <taxon>Eukaryota</taxon>
        <taxon>Viridiplantae</taxon>
        <taxon>Streptophyta</taxon>
        <taxon>Embryophyta</taxon>
        <taxon>Tracheophyta</taxon>
        <taxon>Spermatophyta</taxon>
        <taxon>Magnoliopsida</taxon>
        <taxon>eudicotyledons</taxon>
        <taxon>Gunneridae</taxon>
        <taxon>Pentapetalae</taxon>
        <taxon>rosids</taxon>
        <taxon>malvids</taxon>
        <taxon>Brassicales</taxon>
        <taxon>Brassicaceae</taxon>
        <taxon>Brassiceae</taxon>
        <taxon>Brassica</taxon>
    </lineage>
</organism>
<dbReference type="PANTHER" id="PTHR11935">
    <property type="entry name" value="BETA LACTAMASE DOMAIN"/>
    <property type="match status" value="1"/>
</dbReference>
<dbReference type="InterPro" id="IPR036866">
    <property type="entry name" value="RibonucZ/Hydroxyglut_hydro"/>
</dbReference>
<dbReference type="Gene3D" id="3.60.15.10">
    <property type="entry name" value="Ribonuclease Z/Hydroxyacylglutathione hydrolase-like"/>
    <property type="match status" value="2"/>
</dbReference>
<keyword evidence="2" id="KW-1185">Reference proteome</keyword>
<accession>A0ABQ8A250</accession>
<dbReference type="PANTHER" id="PTHR11935:SF145">
    <property type="entry name" value="METALLO-BETA-LACTAMASE DOMAIN-CONTAINING PROTEIN"/>
    <property type="match status" value="1"/>
</dbReference>
<name>A0ABQ8A250_BRANA</name>
<reference evidence="1 2" key="1">
    <citation type="submission" date="2021-05" db="EMBL/GenBank/DDBJ databases">
        <title>Genome Assembly of Synthetic Allotetraploid Brassica napus Reveals Homoeologous Exchanges between Subgenomes.</title>
        <authorList>
            <person name="Davis J.T."/>
        </authorList>
    </citation>
    <scope>NUCLEOTIDE SEQUENCE [LARGE SCALE GENOMIC DNA]</scope>
    <source>
        <strain evidence="2">cv. Da-Ae</strain>
        <tissue evidence="1">Seedling</tissue>
    </source>
</reference>
<dbReference type="SUPFAM" id="SSF56281">
    <property type="entry name" value="Metallo-hydrolase/oxidoreductase"/>
    <property type="match status" value="1"/>
</dbReference>
<comment type="caution">
    <text evidence="1">The sequence shown here is derived from an EMBL/GenBank/DDBJ whole genome shotgun (WGS) entry which is preliminary data.</text>
</comment>
<sequence>MPCLKDNYAYILHDEDTGTVGMVDQVEPVIDSLQRNALKDGDKWMFTGHEVHVLDTPGQNSHINFGSFECYIHSLFCIFLFDTSIVLREYESSIIISTISAYTFQDHELSFSGDTLFSLSCGKLFEGTRYPYADACFSPKDYPYQMTQAYIASDVKFALSIEPNNEVLVLCSSCCRAP</sequence>
<protein>
    <submittedName>
        <fullName evidence="1">Uncharacterized protein</fullName>
    </submittedName>
</protein>
<dbReference type="EMBL" id="JAGKQM010000014">
    <property type="protein sequence ID" value="KAH0886607.1"/>
    <property type="molecule type" value="Genomic_DNA"/>
</dbReference>
<proteinExistence type="predicted"/>
<evidence type="ECO:0000313" key="2">
    <source>
        <dbReference type="Proteomes" id="UP000824890"/>
    </source>
</evidence>
<gene>
    <name evidence="1" type="ORF">HID58_062703</name>
</gene>
<evidence type="ECO:0000313" key="1">
    <source>
        <dbReference type="EMBL" id="KAH0886607.1"/>
    </source>
</evidence>